<feature type="transmembrane region" description="Helical" evidence="1">
    <location>
        <begin position="20"/>
        <end position="38"/>
    </location>
</feature>
<dbReference type="Proteomes" id="UP001195483">
    <property type="component" value="Unassembled WGS sequence"/>
</dbReference>
<keyword evidence="1" id="KW-0472">Membrane</keyword>
<reference evidence="2" key="3">
    <citation type="submission" date="2023-05" db="EMBL/GenBank/DDBJ databases">
        <authorList>
            <person name="Smith C.H."/>
        </authorList>
    </citation>
    <scope>NUCLEOTIDE SEQUENCE</scope>
    <source>
        <strain evidence="2">CHS0354</strain>
        <tissue evidence="2">Mantle</tissue>
    </source>
</reference>
<organism evidence="2 3">
    <name type="scientific">Potamilus streckersoni</name>
    <dbReference type="NCBI Taxonomy" id="2493646"/>
    <lineage>
        <taxon>Eukaryota</taxon>
        <taxon>Metazoa</taxon>
        <taxon>Spiralia</taxon>
        <taxon>Lophotrochozoa</taxon>
        <taxon>Mollusca</taxon>
        <taxon>Bivalvia</taxon>
        <taxon>Autobranchia</taxon>
        <taxon>Heteroconchia</taxon>
        <taxon>Palaeoheterodonta</taxon>
        <taxon>Unionida</taxon>
        <taxon>Unionoidea</taxon>
        <taxon>Unionidae</taxon>
        <taxon>Ambleminae</taxon>
        <taxon>Lampsilini</taxon>
        <taxon>Potamilus</taxon>
    </lineage>
</organism>
<dbReference type="EMBL" id="JAEAOA010002242">
    <property type="protein sequence ID" value="KAK3609606.1"/>
    <property type="molecule type" value="Genomic_DNA"/>
</dbReference>
<reference evidence="2" key="2">
    <citation type="journal article" date="2021" name="Genome Biol. Evol.">
        <title>Developing a high-quality reference genome for a parasitic bivalve with doubly uniparental inheritance (Bivalvia: Unionida).</title>
        <authorList>
            <person name="Smith C.H."/>
        </authorList>
    </citation>
    <scope>NUCLEOTIDE SEQUENCE</scope>
    <source>
        <strain evidence="2">CHS0354</strain>
        <tissue evidence="2">Mantle</tissue>
    </source>
</reference>
<sequence>MSLNHYNSSLSIKRLLSATYESLFFASGVVVVGLNAIFQHTIGYTWRPVLMVEKEIGKSEERTTDPREATSKLSHISTFAESYARTHADRGEMVVIRNGQHFRPLGQSGPLFASLRA</sequence>
<keyword evidence="1" id="KW-1133">Transmembrane helix</keyword>
<reference evidence="2" key="1">
    <citation type="journal article" date="2021" name="Genome Biol. Evol.">
        <title>A High-Quality Reference Genome for a Parasitic Bivalve with Doubly Uniparental Inheritance (Bivalvia: Unionida).</title>
        <authorList>
            <person name="Smith C.H."/>
        </authorList>
    </citation>
    <scope>NUCLEOTIDE SEQUENCE</scope>
    <source>
        <strain evidence="2">CHS0354</strain>
    </source>
</reference>
<accession>A0AAE0TFX0</accession>
<keyword evidence="3" id="KW-1185">Reference proteome</keyword>
<proteinExistence type="predicted"/>
<dbReference type="AlphaFoldDB" id="A0AAE0TFX0"/>
<keyword evidence="1" id="KW-0812">Transmembrane</keyword>
<evidence type="ECO:0000313" key="2">
    <source>
        <dbReference type="EMBL" id="KAK3609606.1"/>
    </source>
</evidence>
<evidence type="ECO:0000313" key="3">
    <source>
        <dbReference type="Proteomes" id="UP001195483"/>
    </source>
</evidence>
<evidence type="ECO:0000256" key="1">
    <source>
        <dbReference type="SAM" id="Phobius"/>
    </source>
</evidence>
<name>A0AAE0TFX0_9BIVA</name>
<comment type="caution">
    <text evidence="2">The sequence shown here is derived from an EMBL/GenBank/DDBJ whole genome shotgun (WGS) entry which is preliminary data.</text>
</comment>
<protein>
    <submittedName>
        <fullName evidence="2">Uncharacterized protein</fullName>
    </submittedName>
</protein>
<gene>
    <name evidence="2" type="ORF">CHS0354_038606</name>
</gene>